<keyword evidence="4" id="KW-1185">Reference proteome</keyword>
<dbReference type="Pfam" id="PF02615">
    <property type="entry name" value="Ldh_2"/>
    <property type="match status" value="1"/>
</dbReference>
<name>A0A344LHR1_9PSEU</name>
<keyword evidence="2" id="KW-0560">Oxidoreductase</keyword>
<dbReference type="Gene3D" id="3.30.1370.60">
    <property type="entry name" value="Hypothetical oxidoreductase yiak, domain 2"/>
    <property type="match status" value="2"/>
</dbReference>
<dbReference type="Gene3D" id="1.10.1530.10">
    <property type="match status" value="2"/>
</dbReference>
<dbReference type="Proteomes" id="UP000250434">
    <property type="component" value="Chromosome"/>
</dbReference>
<dbReference type="EMBL" id="CP015163">
    <property type="protein sequence ID" value="AXB47585.1"/>
    <property type="molecule type" value="Genomic_DNA"/>
</dbReference>
<dbReference type="KEGG" id="aab:A4R43_38240"/>
<dbReference type="PANTHER" id="PTHR11091:SF0">
    <property type="entry name" value="MALATE DEHYDROGENASE"/>
    <property type="match status" value="1"/>
</dbReference>
<comment type="similarity">
    <text evidence="1">Belongs to the LDH2/MDH2 oxidoreductase family.</text>
</comment>
<dbReference type="AlphaFoldDB" id="A0A344LHR1"/>
<evidence type="ECO:0000256" key="1">
    <source>
        <dbReference type="ARBA" id="ARBA00006056"/>
    </source>
</evidence>
<proteinExistence type="inferred from homology"/>
<dbReference type="InterPro" id="IPR043143">
    <property type="entry name" value="Mal/L-sulf/L-lact_DH-like_NADP"/>
</dbReference>
<organism evidence="3 4">
    <name type="scientific">Amycolatopsis albispora</name>
    <dbReference type="NCBI Taxonomy" id="1804986"/>
    <lineage>
        <taxon>Bacteria</taxon>
        <taxon>Bacillati</taxon>
        <taxon>Actinomycetota</taxon>
        <taxon>Actinomycetes</taxon>
        <taxon>Pseudonocardiales</taxon>
        <taxon>Pseudonocardiaceae</taxon>
        <taxon>Amycolatopsis</taxon>
    </lineage>
</organism>
<dbReference type="InterPro" id="IPR036111">
    <property type="entry name" value="Mal/L-sulfo/L-lacto_DH-like_sf"/>
</dbReference>
<dbReference type="InterPro" id="IPR043144">
    <property type="entry name" value="Mal/L-sulf/L-lact_DH-like_ah"/>
</dbReference>
<protein>
    <recommendedName>
        <fullName evidence="5">Lactate dehydrogenase</fullName>
    </recommendedName>
</protein>
<dbReference type="RefSeq" id="WP_113696640.1">
    <property type="nucleotide sequence ID" value="NZ_CP015163.1"/>
</dbReference>
<dbReference type="SUPFAM" id="SSF89733">
    <property type="entry name" value="L-sulfolactate dehydrogenase-like"/>
    <property type="match status" value="1"/>
</dbReference>
<evidence type="ECO:0000256" key="2">
    <source>
        <dbReference type="ARBA" id="ARBA00023002"/>
    </source>
</evidence>
<dbReference type="PANTHER" id="PTHR11091">
    <property type="entry name" value="OXIDOREDUCTASE-RELATED"/>
    <property type="match status" value="1"/>
</dbReference>
<sequence>MDNPEHLLPAGVLHALAVDILAAVGTPPAQAAVVAGSLVRSNLLGHDALGVRRLLSYVPKVHEGEIDPQARPKAEVVRPGAVVVHGRRAFGQLSAGHAVRELSVLTVDHGSGVAVIRDGNDVGRLGEYVGALAGTGLVAFAFANNERTPLAWALPRASGRPPLVLDGGALPGAAVFATLVGGLLSGQGMRGFPGYDSDSGTVLMAVDIAAFLSPGTFQEQAESFCESLSAAPGEPEESIRRRRAAEGVPITGQDLARLRALSSNG</sequence>
<dbReference type="GO" id="GO:0016491">
    <property type="term" value="F:oxidoreductase activity"/>
    <property type="evidence" value="ECO:0007669"/>
    <property type="project" value="UniProtKB-KW"/>
</dbReference>
<accession>A0A344LHR1</accession>
<gene>
    <name evidence="3" type="ORF">A4R43_38240</name>
</gene>
<reference evidence="3 4" key="1">
    <citation type="submission" date="2016-04" db="EMBL/GenBank/DDBJ databases">
        <title>Complete genome sequence and analysis of deep-sea sediment isolate, Amycolatopsis sp. WP1.</title>
        <authorList>
            <person name="Wang H."/>
            <person name="Chen S."/>
            <person name="Wu Q."/>
        </authorList>
    </citation>
    <scope>NUCLEOTIDE SEQUENCE [LARGE SCALE GENOMIC DNA]</scope>
    <source>
        <strain evidence="3 4">WP1</strain>
    </source>
</reference>
<evidence type="ECO:0000313" key="3">
    <source>
        <dbReference type="EMBL" id="AXB47585.1"/>
    </source>
</evidence>
<evidence type="ECO:0008006" key="5">
    <source>
        <dbReference type="Google" id="ProtNLM"/>
    </source>
</evidence>
<dbReference type="OrthoDB" id="924592at2"/>
<evidence type="ECO:0000313" key="4">
    <source>
        <dbReference type="Proteomes" id="UP000250434"/>
    </source>
</evidence>
<dbReference type="InterPro" id="IPR003767">
    <property type="entry name" value="Malate/L-lactate_DH-like"/>
</dbReference>